<dbReference type="SUPFAM" id="SSF82153">
    <property type="entry name" value="FAS1 domain"/>
    <property type="match status" value="1"/>
</dbReference>
<accession>A0ABU8D178</accession>
<evidence type="ECO:0000259" key="1">
    <source>
        <dbReference type="PROSITE" id="PS50213"/>
    </source>
</evidence>
<dbReference type="Gene3D" id="2.30.180.10">
    <property type="entry name" value="FAS1 domain"/>
    <property type="match status" value="1"/>
</dbReference>
<name>A0ABU8D178_9GAMM</name>
<dbReference type="SMART" id="SM00554">
    <property type="entry name" value="FAS1"/>
    <property type="match status" value="1"/>
</dbReference>
<dbReference type="InterPro" id="IPR050904">
    <property type="entry name" value="Adhesion/Biosynth-related"/>
</dbReference>
<dbReference type="Pfam" id="PF02469">
    <property type="entry name" value="Fasciclin"/>
    <property type="match status" value="1"/>
</dbReference>
<dbReference type="InterPro" id="IPR000782">
    <property type="entry name" value="FAS1_domain"/>
</dbReference>
<dbReference type="PANTHER" id="PTHR10900:SF77">
    <property type="entry name" value="FI19380P1"/>
    <property type="match status" value="1"/>
</dbReference>
<organism evidence="2 3">
    <name type="scientific">Lysobacter firmicutimachus</name>
    <dbReference type="NCBI Taxonomy" id="1792846"/>
    <lineage>
        <taxon>Bacteria</taxon>
        <taxon>Pseudomonadati</taxon>
        <taxon>Pseudomonadota</taxon>
        <taxon>Gammaproteobacteria</taxon>
        <taxon>Lysobacterales</taxon>
        <taxon>Lysobacteraceae</taxon>
        <taxon>Lysobacter</taxon>
    </lineage>
</organism>
<dbReference type="PANTHER" id="PTHR10900">
    <property type="entry name" value="PERIOSTIN-RELATED"/>
    <property type="match status" value="1"/>
</dbReference>
<dbReference type="EMBL" id="JBANDL010000002">
    <property type="protein sequence ID" value="MEI2454782.1"/>
    <property type="molecule type" value="Genomic_DNA"/>
</dbReference>
<protein>
    <submittedName>
        <fullName evidence="2">Fasciclin domain-containing protein</fullName>
    </submittedName>
</protein>
<dbReference type="InterPro" id="IPR036378">
    <property type="entry name" value="FAS1_dom_sf"/>
</dbReference>
<sequence length="163" mass="17537">MNSHAPSAGTMPRITAIARPEPAAKKLLDVAAEQGSFAIFCDAAERAGLRDLLDGPGPFTAFLPTDAAFAELPPGYLESLFLAENKQRLVDLLCHHIVPKRKTVAEFERWDSLKTLHGNSLAIQAIDKQVMVGAAKVTLPNLYASNAAIHGIDRVNLFPAPGR</sequence>
<dbReference type="Proteomes" id="UP001387215">
    <property type="component" value="Unassembled WGS sequence"/>
</dbReference>
<feature type="domain" description="FAS1" evidence="1">
    <location>
        <begin position="24"/>
        <end position="156"/>
    </location>
</feature>
<gene>
    <name evidence="2" type="ORF">V2J18_08840</name>
</gene>
<dbReference type="RefSeq" id="WP_079248341.1">
    <property type="nucleotide sequence ID" value="NZ_JBANDL010000002.1"/>
</dbReference>
<evidence type="ECO:0000313" key="3">
    <source>
        <dbReference type="Proteomes" id="UP001387215"/>
    </source>
</evidence>
<evidence type="ECO:0000313" key="2">
    <source>
        <dbReference type="EMBL" id="MEI2454782.1"/>
    </source>
</evidence>
<comment type="caution">
    <text evidence="2">The sequence shown here is derived from an EMBL/GenBank/DDBJ whole genome shotgun (WGS) entry which is preliminary data.</text>
</comment>
<dbReference type="PROSITE" id="PS50213">
    <property type="entry name" value="FAS1"/>
    <property type="match status" value="1"/>
</dbReference>
<keyword evidence="3" id="KW-1185">Reference proteome</keyword>
<reference evidence="2 3" key="1">
    <citation type="submission" date="2024-02" db="EMBL/GenBank/DDBJ databases">
        <title>Lysobacter Genome Sequencing and Mining.</title>
        <authorList>
            <person name="Bierman J."/>
            <person name="Walker M.C."/>
        </authorList>
    </citation>
    <scope>NUCLEOTIDE SEQUENCE [LARGE SCALE GENOMIC DNA]</scope>
    <source>
        <strain evidence="2 3">PB6250</strain>
    </source>
</reference>
<proteinExistence type="predicted"/>